<dbReference type="GO" id="GO:0005525">
    <property type="term" value="F:GTP binding"/>
    <property type="evidence" value="ECO:0007669"/>
    <property type="project" value="UniProtKB-UniRule"/>
</dbReference>
<dbReference type="FunFam" id="2.40.30.10:FF:000001">
    <property type="entry name" value="Elongation factor Tu"/>
    <property type="match status" value="1"/>
</dbReference>
<comment type="catalytic activity">
    <reaction evidence="10">
        <text>GTP + H2O = GDP + phosphate + H(+)</text>
        <dbReference type="Rhea" id="RHEA:19669"/>
        <dbReference type="ChEBI" id="CHEBI:15377"/>
        <dbReference type="ChEBI" id="CHEBI:15378"/>
        <dbReference type="ChEBI" id="CHEBI:37565"/>
        <dbReference type="ChEBI" id="CHEBI:43474"/>
        <dbReference type="ChEBI" id="CHEBI:58189"/>
        <dbReference type="EC" id="3.6.5.3"/>
    </reaction>
    <physiologicalReaction direction="left-to-right" evidence="10">
        <dbReference type="Rhea" id="RHEA:19670"/>
    </physiologicalReaction>
</comment>
<comment type="caution">
    <text evidence="13">The sequence shown here is derived from an EMBL/GenBank/DDBJ whole genome shotgun (WGS) entry which is preliminary data.</text>
</comment>
<keyword evidence="5 11" id="KW-0251">Elongation factor</keyword>
<dbReference type="Gene3D" id="2.40.30.10">
    <property type="entry name" value="Translation factors"/>
    <property type="match status" value="2"/>
</dbReference>
<dbReference type="InterPro" id="IPR000795">
    <property type="entry name" value="T_Tr_GTP-bd_dom"/>
</dbReference>
<dbReference type="InterPro" id="IPR009001">
    <property type="entry name" value="Transl_elong_EF1A/Init_IF2_C"/>
</dbReference>
<dbReference type="FunFam" id="3.40.50.300:FF:000003">
    <property type="entry name" value="Elongation factor Tu"/>
    <property type="match status" value="1"/>
</dbReference>
<dbReference type="Pfam" id="PF03144">
    <property type="entry name" value="GTP_EFTU_D2"/>
    <property type="match status" value="1"/>
</dbReference>
<dbReference type="PROSITE" id="PS51722">
    <property type="entry name" value="G_TR_2"/>
    <property type="match status" value="1"/>
</dbReference>
<keyword evidence="9 11" id="KW-0342">GTP-binding</keyword>
<dbReference type="Pfam" id="PF03143">
    <property type="entry name" value="GTP_EFTU_D3"/>
    <property type="match status" value="1"/>
</dbReference>
<comment type="function">
    <text evidence="11">This protein promotes the GTP-dependent binding of aminoacyl-tRNA to the A-site of ribosomes during protein biosynthesis.</text>
</comment>
<dbReference type="NCBIfam" id="NF000766">
    <property type="entry name" value="PRK00049.1"/>
    <property type="match status" value="1"/>
</dbReference>
<dbReference type="Pfam" id="PF00009">
    <property type="entry name" value="GTP_EFTU"/>
    <property type="match status" value="1"/>
</dbReference>
<dbReference type="PANTHER" id="PTHR43721">
    <property type="entry name" value="ELONGATION FACTOR TU-RELATED"/>
    <property type="match status" value="1"/>
</dbReference>
<dbReference type="InterPro" id="IPR004160">
    <property type="entry name" value="Transl_elong_EFTu/EF1A_C"/>
</dbReference>
<evidence type="ECO:0000256" key="10">
    <source>
        <dbReference type="ARBA" id="ARBA00051990"/>
    </source>
</evidence>
<dbReference type="EMBL" id="JAYRBN010000100">
    <property type="protein sequence ID" value="KAL2727699.1"/>
    <property type="molecule type" value="Genomic_DNA"/>
</dbReference>
<proteinExistence type="inferred from homology"/>
<accession>A0ABD2B4P5</accession>
<dbReference type="GO" id="GO:0003746">
    <property type="term" value="F:translation elongation factor activity"/>
    <property type="evidence" value="ECO:0007669"/>
    <property type="project" value="UniProtKB-UniRule"/>
</dbReference>
<reference evidence="13 14" key="1">
    <citation type="journal article" date="2024" name="Ann. Entomol. Soc. Am.">
        <title>Genomic analyses of the southern and eastern yellowjacket wasps (Hymenoptera: Vespidae) reveal evolutionary signatures of social life.</title>
        <authorList>
            <person name="Catto M.A."/>
            <person name="Caine P.B."/>
            <person name="Orr S.E."/>
            <person name="Hunt B.G."/>
            <person name="Goodisman M.A.D."/>
        </authorList>
    </citation>
    <scope>NUCLEOTIDE SEQUENCE [LARGE SCALE GENOMIC DNA]</scope>
    <source>
        <strain evidence="13">232</strain>
        <tissue evidence="13">Head and thorax</tissue>
    </source>
</reference>
<dbReference type="CDD" id="cd03706">
    <property type="entry name" value="mtEFTU_III"/>
    <property type="match status" value="1"/>
</dbReference>
<dbReference type="PANTHER" id="PTHR43721:SF36">
    <property type="entry name" value="ELONGATION FACTOR TU, MITOCHONDRIAL"/>
    <property type="match status" value="1"/>
</dbReference>
<evidence type="ECO:0000256" key="11">
    <source>
        <dbReference type="RuleBase" id="RU000325"/>
    </source>
</evidence>
<evidence type="ECO:0000256" key="2">
    <source>
        <dbReference type="ARBA" id="ARBA00004496"/>
    </source>
</evidence>
<dbReference type="NCBIfam" id="NF009372">
    <property type="entry name" value="PRK12735.1"/>
    <property type="match status" value="1"/>
</dbReference>
<dbReference type="InterPro" id="IPR004161">
    <property type="entry name" value="EFTu-like_2"/>
</dbReference>
<dbReference type="InterPro" id="IPR041709">
    <property type="entry name" value="EF-Tu_GTP-bd"/>
</dbReference>
<keyword evidence="8" id="KW-0496">Mitochondrion</keyword>
<evidence type="ECO:0000256" key="9">
    <source>
        <dbReference type="ARBA" id="ARBA00023134"/>
    </source>
</evidence>
<sequence>MAFISVREIVNPVFRQTIRQIYFSHIIKCVSEHQQHNKLCSRLLSPIITGQRFYAEKKVFSRDKPHCNVGTIGHVDHGKTTLTAAITKVLSEKQLATAKGYSEIDNAPEEKARGITINVAHIEYQTEKRHYSHTDCPGHADYIKNMITGTAQMDGAILVVAATDGTMPQTKEHLILAKQIGIEHIIVFINKHLTLCVIFRKVDAADAEMVELVEMEIRELLSEMGFDGEKIPVVKGSALCALEGKKPEIGSKSIMNLLDAVDDNIPTPPRDLDKPFLLAVESTYSIPGRGTVVTGRLERGKIKKGMDCEFIGYNKTLKSVITGIEMFHQILEEAHAGDQLGALVRGLKRTDVKRGMIMCKPGSMKAYDHFEAQVYVLSAEEGGRKKPLGNFAQLQMFCKTWDVAAQINLPGKAMAMPGEDCKFEIKLIRPMVCEKGQRFTFRDGSTTLGTGVITNILQSLTVDERTLLLEGKKKRQKMAEQ</sequence>
<evidence type="ECO:0000256" key="1">
    <source>
        <dbReference type="ARBA" id="ARBA00004173"/>
    </source>
</evidence>
<dbReference type="CDD" id="cd01884">
    <property type="entry name" value="EF_Tu"/>
    <property type="match status" value="1"/>
</dbReference>
<dbReference type="Gene3D" id="3.40.50.300">
    <property type="entry name" value="P-loop containing nucleotide triphosphate hydrolases"/>
    <property type="match status" value="1"/>
</dbReference>
<evidence type="ECO:0000256" key="5">
    <source>
        <dbReference type="ARBA" id="ARBA00022768"/>
    </source>
</evidence>
<dbReference type="InterPro" id="IPR033720">
    <property type="entry name" value="EFTU_2"/>
</dbReference>
<gene>
    <name evidence="13" type="ORF">V1477_016975</name>
</gene>
<protein>
    <recommendedName>
        <fullName evidence="11">Elongation factor Tu</fullName>
    </recommendedName>
</protein>
<dbReference type="InterPro" id="IPR031157">
    <property type="entry name" value="G_TR_CS"/>
</dbReference>
<dbReference type="GO" id="GO:0003924">
    <property type="term" value="F:GTPase activity"/>
    <property type="evidence" value="ECO:0007669"/>
    <property type="project" value="UniProtKB-UniRule"/>
</dbReference>
<dbReference type="InterPro" id="IPR027417">
    <property type="entry name" value="P-loop_NTPase"/>
</dbReference>
<organism evidence="13 14">
    <name type="scientific">Vespula maculifrons</name>
    <name type="common">Eastern yellow jacket</name>
    <name type="synonym">Wasp</name>
    <dbReference type="NCBI Taxonomy" id="7453"/>
    <lineage>
        <taxon>Eukaryota</taxon>
        <taxon>Metazoa</taxon>
        <taxon>Ecdysozoa</taxon>
        <taxon>Arthropoda</taxon>
        <taxon>Hexapoda</taxon>
        <taxon>Insecta</taxon>
        <taxon>Pterygota</taxon>
        <taxon>Neoptera</taxon>
        <taxon>Endopterygota</taxon>
        <taxon>Hymenoptera</taxon>
        <taxon>Apocrita</taxon>
        <taxon>Aculeata</taxon>
        <taxon>Vespoidea</taxon>
        <taxon>Vespidae</taxon>
        <taxon>Vespinae</taxon>
        <taxon>Vespula</taxon>
    </lineage>
</organism>
<evidence type="ECO:0000256" key="3">
    <source>
        <dbReference type="ARBA" id="ARBA00007249"/>
    </source>
</evidence>
<evidence type="ECO:0000256" key="6">
    <source>
        <dbReference type="ARBA" id="ARBA00022917"/>
    </source>
</evidence>
<dbReference type="CDD" id="cd03697">
    <property type="entry name" value="EFTU_II"/>
    <property type="match status" value="1"/>
</dbReference>
<dbReference type="GO" id="GO:0005739">
    <property type="term" value="C:mitochondrion"/>
    <property type="evidence" value="ECO:0007669"/>
    <property type="project" value="UniProtKB-SubCell"/>
</dbReference>
<feature type="domain" description="Tr-type G" evidence="12">
    <location>
        <begin position="64"/>
        <end position="269"/>
    </location>
</feature>
<dbReference type="InterPro" id="IPR004541">
    <property type="entry name" value="Transl_elong_EFTu/EF1A_bac/org"/>
</dbReference>
<dbReference type="SUPFAM" id="SSF52540">
    <property type="entry name" value="P-loop containing nucleoside triphosphate hydrolases"/>
    <property type="match status" value="1"/>
</dbReference>
<evidence type="ECO:0000313" key="14">
    <source>
        <dbReference type="Proteomes" id="UP001607303"/>
    </source>
</evidence>
<dbReference type="InterPro" id="IPR009000">
    <property type="entry name" value="Transl_B-barrel_sf"/>
</dbReference>
<keyword evidence="4 11" id="KW-0547">Nucleotide-binding</keyword>
<evidence type="ECO:0000256" key="8">
    <source>
        <dbReference type="ARBA" id="ARBA00023128"/>
    </source>
</evidence>
<keyword evidence="6" id="KW-0648">Protein biosynthesis</keyword>
<name>A0ABD2B4P5_VESMC</name>
<dbReference type="PROSITE" id="PS00301">
    <property type="entry name" value="G_TR_1"/>
    <property type="match status" value="1"/>
</dbReference>
<dbReference type="Proteomes" id="UP001607303">
    <property type="component" value="Unassembled WGS sequence"/>
</dbReference>
<comment type="similarity">
    <text evidence="3 11">Belongs to the TRAFAC class translation factor GTPase superfamily. Classic translation factor GTPase family. EF-Tu/EF-1A subfamily.</text>
</comment>
<keyword evidence="7" id="KW-0809">Transit peptide</keyword>
<dbReference type="SUPFAM" id="SSF50465">
    <property type="entry name" value="EF-Tu/eEF-1alpha/eIF2-gamma C-terminal domain"/>
    <property type="match status" value="1"/>
</dbReference>
<dbReference type="SUPFAM" id="SSF50447">
    <property type="entry name" value="Translation proteins"/>
    <property type="match status" value="1"/>
</dbReference>
<dbReference type="PRINTS" id="PR00315">
    <property type="entry name" value="ELONGATNFCT"/>
</dbReference>
<comment type="subcellular location">
    <subcellularLocation>
        <location evidence="2">Cytoplasm</location>
    </subcellularLocation>
    <subcellularLocation>
        <location evidence="1">Mitochondrion</location>
    </subcellularLocation>
</comment>
<evidence type="ECO:0000256" key="4">
    <source>
        <dbReference type="ARBA" id="ARBA00022741"/>
    </source>
</evidence>
<dbReference type="NCBIfam" id="NF009373">
    <property type="entry name" value="PRK12736.1"/>
    <property type="match status" value="1"/>
</dbReference>
<dbReference type="NCBIfam" id="TIGR00485">
    <property type="entry name" value="EF-Tu"/>
    <property type="match status" value="1"/>
</dbReference>
<keyword evidence="14" id="KW-1185">Reference proteome</keyword>
<evidence type="ECO:0000256" key="7">
    <source>
        <dbReference type="ARBA" id="ARBA00022946"/>
    </source>
</evidence>
<dbReference type="InterPro" id="IPR050055">
    <property type="entry name" value="EF-Tu_GTPase"/>
</dbReference>
<evidence type="ECO:0000313" key="13">
    <source>
        <dbReference type="EMBL" id="KAL2727699.1"/>
    </source>
</evidence>
<dbReference type="AlphaFoldDB" id="A0ABD2B4P5"/>
<evidence type="ECO:0000259" key="12">
    <source>
        <dbReference type="PROSITE" id="PS51722"/>
    </source>
</evidence>